<feature type="transmembrane region" description="Helical" evidence="6">
    <location>
        <begin position="248"/>
        <end position="271"/>
    </location>
</feature>
<accession>A0A7H1J503</accession>
<evidence type="ECO:0000259" key="7">
    <source>
        <dbReference type="PROSITE" id="PS50850"/>
    </source>
</evidence>
<evidence type="ECO:0000256" key="2">
    <source>
        <dbReference type="ARBA" id="ARBA00022475"/>
    </source>
</evidence>
<feature type="transmembrane region" description="Helical" evidence="6">
    <location>
        <begin position="77"/>
        <end position="96"/>
    </location>
</feature>
<dbReference type="InterPro" id="IPR036259">
    <property type="entry name" value="MFS_trans_sf"/>
</dbReference>
<dbReference type="Gene3D" id="1.20.1250.20">
    <property type="entry name" value="MFS general substrate transporter like domains"/>
    <property type="match status" value="2"/>
</dbReference>
<name>A0A7H1J503_9GAMM</name>
<keyword evidence="3 6" id="KW-0812">Transmembrane</keyword>
<keyword evidence="5 6" id="KW-0472">Membrane</keyword>
<dbReference type="Pfam" id="PF07690">
    <property type="entry name" value="MFS_1"/>
    <property type="match status" value="1"/>
</dbReference>
<evidence type="ECO:0000256" key="1">
    <source>
        <dbReference type="ARBA" id="ARBA00004651"/>
    </source>
</evidence>
<gene>
    <name evidence="8" type="ORF">IBG28_18230</name>
</gene>
<feature type="transmembrane region" description="Helical" evidence="6">
    <location>
        <begin position="306"/>
        <end position="326"/>
    </location>
</feature>
<dbReference type="EMBL" id="CP061081">
    <property type="protein sequence ID" value="QNT05569.1"/>
    <property type="molecule type" value="Genomic_DNA"/>
</dbReference>
<feature type="transmembrane region" description="Helical" evidence="6">
    <location>
        <begin position="338"/>
        <end position="357"/>
    </location>
</feature>
<reference evidence="8 9" key="1">
    <citation type="submission" date="2020-09" db="EMBL/GenBank/DDBJ databases">
        <title>Complete genome sequence of an Arctic sea ice bacterium Marinomonas arctica BSI20414.</title>
        <authorList>
            <person name="Liao L."/>
            <person name="Chen B."/>
        </authorList>
    </citation>
    <scope>NUCLEOTIDE SEQUENCE [LARGE SCALE GENOMIC DNA]</scope>
    <source>
        <strain evidence="8 9">BSI20414</strain>
    </source>
</reference>
<dbReference type="PANTHER" id="PTHR43124:SF3">
    <property type="entry name" value="CHLORAMPHENICOL EFFLUX PUMP RV0191"/>
    <property type="match status" value="1"/>
</dbReference>
<feature type="transmembrane region" description="Helical" evidence="6">
    <location>
        <begin position="12"/>
        <end position="34"/>
    </location>
</feature>
<evidence type="ECO:0000256" key="3">
    <source>
        <dbReference type="ARBA" id="ARBA00022692"/>
    </source>
</evidence>
<dbReference type="KEGG" id="mard:IBG28_18230"/>
<dbReference type="PROSITE" id="PS50850">
    <property type="entry name" value="MFS"/>
    <property type="match status" value="1"/>
</dbReference>
<evidence type="ECO:0000256" key="6">
    <source>
        <dbReference type="SAM" id="Phobius"/>
    </source>
</evidence>
<keyword evidence="2" id="KW-1003">Cell membrane</keyword>
<feature type="transmembrane region" description="Helical" evidence="6">
    <location>
        <begin position="369"/>
        <end position="393"/>
    </location>
</feature>
<dbReference type="Proteomes" id="UP000516370">
    <property type="component" value="Chromosome"/>
</dbReference>
<dbReference type="InterPro" id="IPR050189">
    <property type="entry name" value="MFS_Efflux_Transporters"/>
</dbReference>
<feature type="transmembrane region" description="Helical" evidence="6">
    <location>
        <begin position="165"/>
        <end position="184"/>
    </location>
</feature>
<feature type="transmembrane region" description="Helical" evidence="6">
    <location>
        <begin position="46"/>
        <end position="65"/>
    </location>
</feature>
<keyword evidence="9" id="KW-1185">Reference proteome</keyword>
<dbReference type="GO" id="GO:0005886">
    <property type="term" value="C:plasma membrane"/>
    <property type="evidence" value="ECO:0007669"/>
    <property type="project" value="UniProtKB-SubCell"/>
</dbReference>
<evidence type="ECO:0000256" key="5">
    <source>
        <dbReference type="ARBA" id="ARBA00023136"/>
    </source>
</evidence>
<dbReference type="AlphaFoldDB" id="A0A7H1J503"/>
<dbReference type="OrthoDB" id="9810492at2"/>
<keyword evidence="4 6" id="KW-1133">Transmembrane helix</keyword>
<dbReference type="SUPFAM" id="SSF103473">
    <property type="entry name" value="MFS general substrate transporter"/>
    <property type="match status" value="1"/>
</dbReference>
<protein>
    <submittedName>
        <fullName evidence="8">MFS transporter</fullName>
    </submittedName>
</protein>
<proteinExistence type="predicted"/>
<feature type="transmembrane region" description="Helical" evidence="6">
    <location>
        <begin position="136"/>
        <end position="159"/>
    </location>
</feature>
<comment type="subcellular location">
    <subcellularLocation>
        <location evidence="1">Cell membrane</location>
        <topology evidence="1">Multi-pass membrane protein</topology>
    </subcellularLocation>
</comment>
<evidence type="ECO:0000256" key="4">
    <source>
        <dbReference type="ARBA" id="ARBA00022989"/>
    </source>
</evidence>
<dbReference type="RefSeq" id="WP_111606802.1">
    <property type="nucleotide sequence ID" value="NZ_BMLJ01000009.1"/>
</dbReference>
<feature type="transmembrane region" description="Helical" evidence="6">
    <location>
        <begin position="283"/>
        <end position="300"/>
    </location>
</feature>
<dbReference type="InterPro" id="IPR020846">
    <property type="entry name" value="MFS_dom"/>
</dbReference>
<sequence>MKIMSRENSILAIMGLTFGFVFVDRLSINFLMPFITQELDINNSQIGLLASALAMSWAISGFVLSNFCTRFGRRVEVLVVSVILFSLFTLLSSIAASFMMLLIVRILMGIAEGPVLPIAQSILLEESSEKRRGFNMGFVQNAASNLLGSVIAPVVLIYVAEAYGWRQAFIVAGVPGLVVAFLIFKYIKLPPHTPVVKVKNTDAKAFSLEQLLHNKNVMVSISLSCLMVAWMFSQLTFIPVYLTKVVGYSSFQMGSVMSVLGVSAVISGLLVPLLSDMFGRARVFRLFALIALLCPLSVLYMAESQAYMMISLFLFYFGLGAIPIVMATVPSESVPRQYVVGTLGLVMGITELMGGFLGPSISGVLADMYGLVAPFYFAAALAGLAFLGSFMLLETSPKFGKVDMAASA</sequence>
<feature type="domain" description="Major facilitator superfamily (MFS) profile" evidence="7">
    <location>
        <begin position="10"/>
        <end position="397"/>
    </location>
</feature>
<evidence type="ECO:0000313" key="8">
    <source>
        <dbReference type="EMBL" id="QNT05569.1"/>
    </source>
</evidence>
<dbReference type="GO" id="GO:0022857">
    <property type="term" value="F:transmembrane transporter activity"/>
    <property type="evidence" value="ECO:0007669"/>
    <property type="project" value="InterPro"/>
</dbReference>
<feature type="transmembrane region" description="Helical" evidence="6">
    <location>
        <begin position="102"/>
        <end position="124"/>
    </location>
</feature>
<feature type="transmembrane region" description="Helical" evidence="6">
    <location>
        <begin position="217"/>
        <end position="242"/>
    </location>
</feature>
<organism evidence="8 9">
    <name type="scientific">Marinomonas arctica</name>
    <dbReference type="NCBI Taxonomy" id="383750"/>
    <lineage>
        <taxon>Bacteria</taxon>
        <taxon>Pseudomonadati</taxon>
        <taxon>Pseudomonadota</taxon>
        <taxon>Gammaproteobacteria</taxon>
        <taxon>Oceanospirillales</taxon>
        <taxon>Oceanospirillaceae</taxon>
        <taxon>Marinomonas</taxon>
    </lineage>
</organism>
<dbReference type="InterPro" id="IPR011701">
    <property type="entry name" value="MFS"/>
</dbReference>
<evidence type="ECO:0000313" key="9">
    <source>
        <dbReference type="Proteomes" id="UP000516370"/>
    </source>
</evidence>
<dbReference type="PANTHER" id="PTHR43124">
    <property type="entry name" value="PURINE EFFLUX PUMP PBUE"/>
    <property type="match status" value="1"/>
</dbReference>